<keyword evidence="5" id="KW-1185">Reference proteome</keyword>
<protein>
    <recommendedName>
        <fullName evidence="6">Por secretion system C-terminal sorting domain-containing protein</fullName>
    </recommendedName>
</protein>
<dbReference type="Pfam" id="PF18962">
    <property type="entry name" value="Por_Secre_tail"/>
    <property type="match status" value="1"/>
</dbReference>
<dbReference type="EMBL" id="JACHKT010000001">
    <property type="protein sequence ID" value="MBB6001367.1"/>
    <property type="molecule type" value="Genomic_DNA"/>
</dbReference>
<feature type="domain" description="Glycoside hydrolase family 44 catalytic" evidence="2">
    <location>
        <begin position="88"/>
        <end position="304"/>
    </location>
</feature>
<dbReference type="InterPro" id="IPR013780">
    <property type="entry name" value="Glyco_hydro_b"/>
</dbReference>
<dbReference type="RefSeq" id="WP_184128211.1">
    <property type="nucleotide sequence ID" value="NZ_JACHKT010000001.1"/>
</dbReference>
<name>A0A841EBC3_9BACT</name>
<keyword evidence="1" id="KW-0732">Signal</keyword>
<dbReference type="InterPro" id="IPR026444">
    <property type="entry name" value="Secre_tail"/>
</dbReference>
<sequence length="622" mass="70297">MKYILFIFIFMSLSIQAQVSIKIDATADKKAISPYLYGRNNSLSTDPGQVLNINWTMLKDAGITFFRESGGNNCTKYNWRKKLSSHPDWYNNVYGNDWDVAAKALKTYMPTAQGMWAFQLLGKVAKTNKANFPDWDYNKSQWWEGVNQNLAGNGVLNPTGTKAKVEGDINQYLEDWSADSTVAILDHWFKDLALDKNKLLYWNMDNEVEIWNGTHDDVMPVQISAEAFMQKYFDVAKKARAKFPNIKLVGPVTANEWQWYNWPNGITVNGKSYPWLEYFIKRVAEEQKSSGIKLLDVLDIHYYPGSNKVDEVLQYHRVFFDRNYVYPEANGVKTINGGYDNSQNKEYIFGRVNDWLEKYLGTNHGVKLGITESGINITNPNAIAVWYASTLGEFMKNEVEIFTPWSWPVGMWETVHLFSRYNKSFSIKSTSSDETLVSAYPSINATQDSMTVVLVNRSSSSSKTTSLSFDNFVLSGKTATGLALKSLPNTETFVSHTQNALSKSNVAIENNTISLTLPAMSITSIILSGKLGQYAAVLGTSTEPERIINVFPNPFRDEFTIDTGVEKFKQIELIDETGKQIYTQFIPNGETVISVNQKVKSGTYFLKLSNDKAMIVKKIVAL</sequence>
<evidence type="ECO:0000256" key="1">
    <source>
        <dbReference type="SAM" id="SignalP"/>
    </source>
</evidence>
<organism evidence="4 5">
    <name type="scientific">Arcicella rosea</name>
    <dbReference type="NCBI Taxonomy" id="502909"/>
    <lineage>
        <taxon>Bacteria</taxon>
        <taxon>Pseudomonadati</taxon>
        <taxon>Bacteroidota</taxon>
        <taxon>Cytophagia</taxon>
        <taxon>Cytophagales</taxon>
        <taxon>Flectobacillaceae</taxon>
        <taxon>Arcicella</taxon>
    </lineage>
</organism>
<gene>
    <name evidence="4" type="ORF">HNP25_000006</name>
</gene>
<dbReference type="AlphaFoldDB" id="A0A841EBC3"/>
<dbReference type="Gene3D" id="3.20.20.80">
    <property type="entry name" value="Glycosidases"/>
    <property type="match status" value="1"/>
</dbReference>
<accession>A0A841EBC3</accession>
<dbReference type="SUPFAM" id="SSF51445">
    <property type="entry name" value="(Trans)glycosidases"/>
    <property type="match status" value="1"/>
</dbReference>
<proteinExistence type="predicted"/>
<evidence type="ECO:0000259" key="3">
    <source>
        <dbReference type="Pfam" id="PF18962"/>
    </source>
</evidence>
<feature type="domain" description="Secretion system C-terminal sorting" evidence="3">
    <location>
        <begin position="550"/>
        <end position="620"/>
    </location>
</feature>
<evidence type="ECO:0000313" key="4">
    <source>
        <dbReference type="EMBL" id="MBB6001367.1"/>
    </source>
</evidence>
<dbReference type="InterPro" id="IPR017853">
    <property type="entry name" value="GH"/>
</dbReference>
<feature type="chain" id="PRO_5032372997" description="Por secretion system C-terminal sorting domain-containing protein" evidence="1">
    <location>
        <begin position="18"/>
        <end position="622"/>
    </location>
</feature>
<dbReference type="Pfam" id="PF12891">
    <property type="entry name" value="Glyco_hydro_44"/>
    <property type="match status" value="1"/>
</dbReference>
<dbReference type="NCBIfam" id="TIGR04183">
    <property type="entry name" value="Por_Secre_tail"/>
    <property type="match status" value="1"/>
</dbReference>
<evidence type="ECO:0000313" key="5">
    <source>
        <dbReference type="Proteomes" id="UP000524404"/>
    </source>
</evidence>
<evidence type="ECO:0000259" key="2">
    <source>
        <dbReference type="Pfam" id="PF12891"/>
    </source>
</evidence>
<dbReference type="Proteomes" id="UP000524404">
    <property type="component" value="Unassembled WGS sequence"/>
</dbReference>
<dbReference type="InterPro" id="IPR024745">
    <property type="entry name" value="GH44_cat"/>
</dbReference>
<comment type="caution">
    <text evidence="4">The sequence shown here is derived from an EMBL/GenBank/DDBJ whole genome shotgun (WGS) entry which is preliminary data.</text>
</comment>
<feature type="signal peptide" evidence="1">
    <location>
        <begin position="1"/>
        <end position="17"/>
    </location>
</feature>
<evidence type="ECO:0008006" key="6">
    <source>
        <dbReference type="Google" id="ProtNLM"/>
    </source>
</evidence>
<reference evidence="4 5" key="1">
    <citation type="submission" date="2020-08" db="EMBL/GenBank/DDBJ databases">
        <title>Functional genomics of gut bacteria from endangered species of beetles.</title>
        <authorList>
            <person name="Carlos-Shanley C."/>
        </authorList>
    </citation>
    <scope>NUCLEOTIDE SEQUENCE [LARGE SCALE GENOMIC DNA]</scope>
    <source>
        <strain evidence="4 5">S00070</strain>
    </source>
</reference>
<dbReference type="Gene3D" id="2.60.40.1180">
    <property type="entry name" value="Golgi alpha-mannosidase II"/>
    <property type="match status" value="1"/>
</dbReference>